<gene>
    <name evidence="1" type="ORF">ARN_23700</name>
</gene>
<evidence type="ECO:0000313" key="1">
    <source>
        <dbReference type="EMBL" id="CBA74560.1"/>
    </source>
</evidence>
<proteinExistence type="predicted"/>
<reference evidence="1" key="1">
    <citation type="journal article" date="2010" name="Insect Mol. Biol.">
        <title>The draft genome sequence of Arsenophonus nasoniae, son-killer bacterium of Nasonia vitripennis, reveals genes associated with virulence and symbiosis.</title>
        <authorList>
            <person name="Wilkes T."/>
            <person name="Darby A.C."/>
            <person name="Choi J."/>
            <person name="Colborne J.K."/>
            <person name="Werren J.H."/>
            <person name="Hurst G.D.D."/>
        </authorList>
    </citation>
    <scope>NUCLEOTIDE SEQUENCE</scope>
</reference>
<accession>D2U1F0</accession>
<protein>
    <submittedName>
        <fullName evidence="1">Uncharacterized protein</fullName>
    </submittedName>
</protein>
<dbReference type="EMBL" id="FN545240">
    <property type="protein sequence ID" value="CBA74560.1"/>
    <property type="molecule type" value="Genomic_DNA"/>
</dbReference>
<organism evidence="1">
    <name type="scientific">Arsenophonus nasoniae</name>
    <name type="common">son-killer infecting Nasonia vitripennis</name>
    <dbReference type="NCBI Taxonomy" id="638"/>
    <lineage>
        <taxon>Bacteria</taxon>
        <taxon>Pseudomonadati</taxon>
        <taxon>Pseudomonadota</taxon>
        <taxon>Gammaproteobacteria</taxon>
        <taxon>Enterobacterales</taxon>
        <taxon>Morganellaceae</taxon>
        <taxon>Arsenophonus</taxon>
    </lineage>
</organism>
<sequence length="63" mass="7666">MNGHNLFTPYLFFNNINIESRVSLNLFFKITILTLKNKINKLPNLRFFKKHYLYTKHTIYSNQ</sequence>
<dbReference type="AlphaFoldDB" id="D2U1F0"/>
<name>D2U1F0_9GAMM</name>